<protein>
    <submittedName>
        <fullName evidence="7">ABC-2 type transport system permease protein</fullName>
    </submittedName>
</protein>
<evidence type="ECO:0000256" key="1">
    <source>
        <dbReference type="ARBA" id="ARBA00004141"/>
    </source>
</evidence>
<comment type="caution">
    <text evidence="7">The sequence shown here is derived from an EMBL/GenBank/DDBJ whole genome shotgun (WGS) entry which is preliminary data.</text>
</comment>
<dbReference type="EMBL" id="JAAOYO010000004">
    <property type="protein sequence ID" value="NII41877.1"/>
    <property type="molecule type" value="Genomic_DNA"/>
</dbReference>
<keyword evidence="8" id="KW-1185">Reference proteome</keyword>
<dbReference type="PANTHER" id="PTHR43471:SF3">
    <property type="entry name" value="ABC TRANSPORTER PERMEASE PROTEIN NATB"/>
    <property type="match status" value="1"/>
</dbReference>
<reference evidence="7 8" key="1">
    <citation type="submission" date="2020-03" db="EMBL/GenBank/DDBJ databases">
        <title>Above-ground endophytic microbial communities from plants in different locations in the United States.</title>
        <authorList>
            <person name="Frank C."/>
        </authorList>
    </citation>
    <scope>NUCLEOTIDE SEQUENCE [LARGE SCALE GENOMIC DNA]</scope>
    <source>
        <strain evidence="7 8">WW7</strain>
    </source>
</reference>
<dbReference type="Proteomes" id="UP001318300">
    <property type="component" value="Unassembled WGS sequence"/>
</dbReference>
<evidence type="ECO:0000313" key="7">
    <source>
        <dbReference type="EMBL" id="NII41877.1"/>
    </source>
</evidence>
<sequence>MSRTPSRLGTVVRFEFVRAVKKPAFWIGTLALPLVVIVVSLLVGVGQAAGTDSAISSGSAARTPFHYVDRSGLVSESVAAKWGGSPSTDPAADRAAVRAGHLDAFFEFPVRPSTTPVTVLGADRGLFANTGYSALAQRVLEQSVAAQVDDPEAVHILRSPPDATVTTYADGRVAPGWLSIVPPLLYVAAFFGLVILLAARMVTVVVEEKENRISEMILTTVTAGTLIRGKVIAMLLVGLVQVGVFLVPGLLSLAVVLPLVAGRIGTFALDPWRMVAGALLLVGGVLLASALFVAVGASVPTIKDASTLQSAALFAVIIPLYAAFFVTTTPSSPIAAFFTYFPTFTPVTAMVRNAVGSLSVVETIACIVEVFVVAGVLLWFAEYLFRHSVAQYGSKVSLRQIAGWRRARTLPRAR</sequence>
<keyword evidence="4 5" id="KW-0472">Membrane</keyword>
<feature type="transmembrane region" description="Helical" evidence="5">
    <location>
        <begin position="184"/>
        <end position="206"/>
    </location>
</feature>
<proteinExistence type="predicted"/>
<dbReference type="RefSeq" id="WP_166780918.1">
    <property type="nucleotide sequence ID" value="NZ_JAAOYO010000004.1"/>
</dbReference>
<keyword evidence="2 5" id="KW-0812">Transmembrane</keyword>
<comment type="subcellular location">
    <subcellularLocation>
        <location evidence="1">Membrane</location>
        <topology evidence="1">Multi-pass membrane protein</topology>
    </subcellularLocation>
</comment>
<feature type="domain" description="ABC-2 type transporter transmembrane" evidence="6">
    <location>
        <begin position="24"/>
        <end position="379"/>
    </location>
</feature>
<gene>
    <name evidence="7" type="ORF">E9228_002535</name>
</gene>
<dbReference type="PANTHER" id="PTHR43471">
    <property type="entry name" value="ABC TRANSPORTER PERMEASE"/>
    <property type="match status" value="1"/>
</dbReference>
<evidence type="ECO:0000259" key="6">
    <source>
        <dbReference type="Pfam" id="PF12698"/>
    </source>
</evidence>
<feature type="transmembrane region" description="Helical" evidence="5">
    <location>
        <begin position="231"/>
        <end position="260"/>
    </location>
</feature>
<dbReference type="Pfam" id="PF12698">
    <property type="entry name" value="ABC2_membrane_3"/>
    <property type="match status" value="1"/>
</dbReference>
<evidence type="ECO:0000256" key="2">
    <source>
        <dbReference type="ARBA" id="ARBA00022692"/>
    </source>
</evidence>
<dbReference type="InterPro" id="IPR013525">
    <property type="entry name" value="ABC2_TM"/>
</dbReference>
<evidence type="ECO:0000313" key="8">
    <source>
        <dbReference type="Proteomes" id="UP001318300"/>
    </source>
</evidence>
<keyword evidence="3 5" id="KW-1133">Transmembrane helix</keyword>
<evidence type="ECO:0000256" key="5">
    <source>
        <dbReference type="SAM" id="Phobius"/>
    </source>
</evidence>
<feature type="transmembrane region" description="Helical" evidence="5">
    <location>
        <begin position="272"/>
        <end position="299"/>
    </location>
</feature>
<evidence type="ECO:0000256" key="4">
    <source>
        <dbReference type="ARBA" id="ARBA00023136"/>
    </source>
</evidence>
<feature type="transmembrane region" description="Helical" evidence="5">
    <location>
        <begin position="311"/>
        <end position="340"/>
    </location>
</feature>
<organism evidence="7 8">
    <name type="scientific">Curtobacterium salicis</name>
    <dbReference type="NCBI Taxonomy" id="1779862"/>
    <lineage>
        <taxon>Bacteria</taxon>
        <taxon>Bacillati</taxon>
        <taxon>Actinomycetota</taxon>
        <taxon>Actinomycetes</taxon>
        <taxon>Micrococcales</taxon>
        <taxon>Microbacteriaceae</taxon>
        <taxon>Curtobacterium</taxon>
    </lineage>
</organism>
<evidence type="ECO:0000256" key="3">
    <source>
        <dbReference type="ARBA" id="ARBA00022989"/>
    </source>
</evidence>
<feature type="transmembrane region" description="Helical" evidence="5">
    <location>
        <begin position="23"/>
        <end position="43"/>
    </location>
</feature>
<feature type="transmembrane region" description="Helical" evidence="5">
    <location>
        <begin position="360"/>
        <end position="385"/>
    </location>
</feature>
<accession>A0ABX0T9Y5</accession>
<name>A0ABX0T9Y5_9MICO</name>